<dbReference type="Proteomes" id="UP000232883">
    <property type="component" value="Chromosome"/>
</dbReference>
<protein>
    <recommendedName>
        <fullName evidence="4">Mobilization protein</fullName>
    </recommendedName>
</protein>
<evidence type="ECO:0000313" key="2">
    <source>
        <dbReference type="EMBL" id="AUD06453.1"/>
    </source>
</evidence>
<dbReference type="InterPro" id="IPR045788">
    <property type="entry name" value="MobC_2"/>
</dbReference>
<evidence type="ECO:0008006" key="4">
    <source>
        <dbReference type="Google" id="ProtNLM"/>
    </source>
</evidence>
<dbReference type="OrthoDB" id="951161at2"/>
<feature type="compositionally biased region" description="Polar residues" evidence="1">
    <location>
        <begin position="1"/>
        <end position="11"/>
    </location>
</feature>
<evidence type="ECO:0000256" key="1">
    <source>
        <dbReference type="SAM" id="MobiDB-lite"/>
    </source>
</evidence>
<evidence type="ECO:0000313" key="3">
    <source>
        <dbReference type="Proteomes" id="UP000232883"/>
    </source>
</evidence>
<dbReference type="AlphaFoldDB" id="A0A2K8Z995"/>
<accession>A0A2K8Z995</accession>
<organism evidence="2 3">
    <name type="scientific">Spirosoma pollinicola</name>
    <dbReference type="NCBI Taxonomy" id="2057025"/>
    <lineage>
        <taxon>Bacteria</taxon>
        <taxon>Pseudomonadati</taxon>
        <taxon>Bacteroidota</taxon>
        <taxon>Cytophagia</taxon>
        <taxon>Cytophagales</taxon>
        <taxon>Cytophagaceae</taxon>
        <taxon>Spirosoma</taxon>
    </lineage>
</organism>
<dbReference type="EMBL" id="CP025096">
    <property type="protein sequence ID" value="AUD06453.1"/>
    <property type="molecule type" value="Genomic_DNA"/>
</dbReference>
<sequence length="163" mass="18338">MVTKSETSNADQQKKRNKGGRPSKVADEKIDKIKCIATTEAEQIRLNRIHKIYTAGQTKSFSVFAKEVIFALETSATLPSTPSKDPTYINTIIIQLTQIRQDIRSVNTLHNQVVKRINSLFVAAELKKEVQETNDIIKQLAPLMQRLTSLLDELTREQSGTAK</sequence>
<proteinExistence type="predicted"/>
<dbReference type="KEGG" id="spir:CWM47_34200"/>
<dbReference type="Pfam" id="PF19514">
    <property type="entry name" value="MobC_2"/>
    <property type="match status" value="1"/>
</dbReference>
<keyword evidence="3" id="KW-1185">Reference proteome</keyword>
<dbReference type="RefSeq" id="WP_100992998.1">
    <property type="nucleotide sequence ID" value="NZ_CP025096.1"/>
</dbReference>
<reference evidence="2 3" key="1">
    <citation type="submission" date="2017-11" db="EMBL/GenBank/DDBJ databases">
        <title>Taxonomic description and genome sequences of Spirosoma HA7 sp. nov., isolated from pollen microhabitat of Corylus avellana.</title>
        <authorList>
            <person name="Ambika Manirajan B."/>
            <person name="Suarez C."/>
            <person name="Ratering S."/>
            <person name="Geissler-Plaum R."/>
            <person name="Cardinale M."/>
            <person name="Sylvia S."/>
        </authorList>
    </citation>
    <scope>NUCLEOTIDE SEQUENCE [LARGE SCALE GENOMIC DNA]</scope>
    <source>
        <strain evidence="2 3">HA7</strain>
    </source>
</reference>
<name>A0A2K8Z995_9BACT</name>
<feature type="region of interest" description="Disordered" evidence="1">
    <location>
        <begin position="1"/>
        <end position="25"/>
    </location>
</feature>
<gene>
    <name evidence="2" type="ORF">CWM47_34200</name>
</gene>